<comment type="caution">
    <text evidence="9">The sequence shown here is derived from an EMBL/GenBank/DDBJ whole genome shotgun (WGS) entry which is preliminary data.</text>
</comment>
<dbReference type="PANTHER" id="PTHR23513">
    <property type="entry name" value="INTEGRAL MEMBRANE EFFLUX PROTEIN-RELATED"/>
    <property type="match status" value="1"/>
</dbReference>
<feature type="transmembrane region" description="Helical" evidence="7">
    <location>
        <begin position="397"/>
        <end position="419"/>
    </location>
</feature>
<protein>
    <submittedName>
        <fullName evidence="9">MFS transporter</fullName>
    </submittedName>
</protein>
<dbReference type="RefSeq" id="WP_345443854.1">
    <property type="nucleotide sequence ID" value="NZ_BAABKP010000001.1"/>
</dbReference>
<feature type="transmembrane region" description="Helical" evidence="7">
    <location>
        <begin position="369"/>
        <end position="391"/>
    </location>
</feature>
<dbReference type="Gene3D" id="1.20.1250.20">
    <property type="entry name" value="MFS general substrate transporter like domains"/>
    <property type="match status" value="2"/>
</dbReference>
<dbReference type="InterPro" id="IPR022324">
    <property type="entry name" value="Bacilysin_exporter_BacE_put"/>
</dbReference>
<dbReference type="Pfam" id="PF05977">
    <property type="entry name" value="MFS_3"/>
    <property type="match status" value="1"/>
</dbReference>
<evidence type="ECO:0000256" key="5">
    <source>
        <dbReference type="ARBA" id="ARBA00022989"/>
    </source>
</evidence>
<organism evidence="9 10">
    <name type="scientific">Rothia endophytica</name>
    <dbReference type="NCBI Taxonomy" id="1324766"/>
    <lineage>
        <taxon>Bacteria</taxon>
        <taxon>Bacillati</taxon>
        <taxon>Actinomycetota</taxon>
        <taxon>Actinomycetes</taxon>
        <taxon>Micrococcales</taxon>
        <taxon>Micrococcaceae</taxon>
        <taxon>Rothia</taxon>
    </lineage>
</organism>
<keyword evidence="6 7" id="KW-0472">Membrane</keyword>
<gene>
    <name evidence="9" type="ORF">GCM10023352_02960</name>
</gene>
<evidence type="ECO:0000256" key="3">
    <source>
        <dbReference type="ARBA" id="ARBA00022475"/>
    </source>
</evidence>
<feature type="transmembrane region" description="Helical" evidence="7">
    <location>
        <begin position="309"/>
        <end position="328"/>
    </location>
</feature>
<comment type="subcellular location">
    <subcellularLocation>
        <location evidence="1">Cell membrane</location>
        <topology evidence="1">Multi-pass membrane protein</topology>
    </subcellularLocation>
</comment>
<dbReference type="PROSITE" id="PS50850">
    <property type="entry name" value="MFS"/>
    <property type="match status" value="1"/>
</dbReference>
<feature type="transmembrane region" description="Helical" evidence="7">
    <location>
        <begin position="35"/>
        <end position="53"/>
    </location>
</feature>
<feature type="transmembrane region" description="Helical" evidence="7">
    <location>
        <begin position="73"/>
        <end position="92"/>
    </location>
</feature>
<dbReference type="Proteomes" id="UP001500187">
    <property type="component" value="Unassembled WGS sequence"/>
</dbReference>
<accession>A0ABP9B0R3</accession>
<dbReference type="EMBL" id="BAABKP010000001">
    <property type="protein sequence ID" value="GAA4788580.1"/>
    <property type="molecule type" value="Genomic_DNA"/>
</dbReference>
<keyword evidence="10" id="KW-1185">Reference proteome</keyword>
<name>A0ABP9B0R3_9MICC</name>
<sequence>MSYATWKRTRYVRVERSGPRAVTDKPKTFRSLWILNYRIWFIGALVSNIGTWMQRTAQDWLVFNDLSDHDSTQMGIVIALQFAPPLFLAPYAGVLADRGDRRKILLWTQSIMALLAVGLGALVLSGFVEIWHVYLFALALGVVGALDSPVRSTFVSELVSDRDLPNAVALNSMSFNTARMVGPAVAGLLVVLVGTGPVFLINTLTFVAMIAAICAIREKELRQLPRSSKANSRMRDGLSYLKQRPDIMIVMVSAFLIGTFGLNTALNIAAMATTEFGQGAGEFGILNSVVAIGSVAGTLLAARRDVPRMRFMFASCFGFGITTALAALAPNIWFFALALVPLGLMALTIITSANAYVQVTTEPEMRGRVMSIYMAVFIGGTPIGSPLVGMVNDVFGARWGLGVASAAGFAATLLGLIWIMKYKHLHVAYDRDSRTKLVLRPRQPQPEELEAVDEAPPVTAAIEIQQPR</sequence>
<keyword evidence="5 7" id="KW-1133">Transmembrane helix</keyword>
<evidence type="ECO:0000313" key="9">
    <source>
        <dbReference type="EMBL" id="GAA4788580.1"/>
    </source>
</evidence>
<evidence type="ECO:0000256" key="1">
    <source>
        <dbReference type="ARBA" id="ARBA00004651"/>
    </source>
</evidence>
<keyword evidence="4 7" id="KW-0812">Transmembrane</keyword>
<evidence type="ECO:0000256" key="7">
    <source>
        <dbReference type="SAM" id="Phobius"/>
    </source>
</evidence>
<feature type="transmembrane region" description="Helical" evidence="7">
    <location>
        <begin position="168"/>
        <end position="192"/>
    </location>
</feature>
<dbReference type="PRINTS" id="PR01988">
    <property type="entry name" value="EXPORTERBACE"/>
</dbReference>
<keyword evidence="2" id="KW-0813">Transport</keyword>
<dbReference type="CDD" id="cd06173">
    <property type="entry name" value="MFS_MefA_like"/>
    <property type="match status" value="1"/>
</dbReference>
<dbReference type="SUPFAM" id="SSF103473">
    <property type="entry name" value="MFS general substrate transporter"/>
    <property type="match status" value="1"/>
</dbReference>
<reference evidence="10" key="1">
    <citation type="journal article" date="2019" name="Int. J. Syst. Evol. Microbiol.">
        <title>The Global Catalogue of Microorganisms (GCM) 10K type strain sequencing project: providing services to taxonomists for standard genome sequencing and annotation.</title>
        <authorList>
            <consortium name="The Broad Institute Genomics Platform"/>
            <consortium name="The Broad Institute Genome Sequencing Center for Infectious Disease"/>
            <person name="Wu L."/>
            <person name="Ma J."/>
        </authorList>
    </citation>
    <scope>NUCLEOTIDE SEQUENCE [LARGE SCALE GENOMIC DNA]</scope>
    <source>
        <strain evidence="10">JCM 18541</strain>
    </source>
</reference>
<dbReference type="InterPro" id="IPR020846">
    <property type="entry name" value="MFS_dom"/>
</dbReference>
<feature type="transmembrane region" description="Helical" evidence="7">
    <location>
        <begin position="104"/>
        <end position="124"/>
    </location>
</feature>
<dbReference type="InterPro" id="IPR010290">
    <property type="entry name" value="TM_effector"/>
</dbReference>
<dbReference type="PANTHER" id="PTHR23513:SF11">
    <property type="entry name" value="STAPHYLOFERRIN A TRANSPORTER"/>
    <property type="match status" value="1"/>
</dbReference>
<feature type="domain" description="Major facilitator superfamily (MFS) profile" evidence="8">
    <location>
        <begin position="36"/>
        <end position="423"/>
    </location>
</feature>
<feature type="transmembrane region" description="Helical" evidence="7">
    <location>
        <begin position="334"/>
        <end position="357"/>
    </location>
</feature>
<proteinExistence type="predicted"/>
<evidence type="ECO:0000256" key="2">
    <source>
        <dbReference type="ARBA" id="ARBA00022448"/>
    </source>
</evidence>
<evidence type="ECO:0000256" key="6">
    <source>
        <dbReference type="ARBA" id="ARBA00023136"/>
    </source>
</evidence>
<feature type="transmembrane region" description="Helical" evidence="7">
    <location>
        <begin position="247"/>
        <end position="271"/>
    </location>
</feature>
<feature type="transmembrane region" description="Helical" evidence="7">
    <location>
        <begin position="283"/>
        <end position="302"/>
    </location>
</feature>
<evidence type="ECO:0000313" key="10">
    <source>
        <dbReference type="Proteomes" id="UP001500187"/>
    </source>
</evidence>
<evidence type="ECO:0000256" key="4">
    <source>
        <dbReference type="ARBA" id="ARBA00022692"/>
    </source>
</evidence>
<evidence type="ECO:0000259" key="8">
    <source>
        <dbReference type="PROSITE" id="PS50850"/>
    </source>
</evidence>
<dbReference type="InterPro" id="IPR036259">
    <property type="entry name" value="MFS_trans_sf"/>
</dbReference>
<keyword evidence="3" id="KW-1003">Cell membrane</keyword>